<evidence type="ECO:0000313" key="1">
    <source>
        <dbReference type="EMBL" id="KXY45049.1"/>
    </source>
</evidence>
<dbReference type="AlphaFoldDB" id="A0A9X0SNF1"/>
<gene>
    <name evidence="1" type="ORF">AT268_26815</name>
</gene>
<dbReference type="Proteomes" id="UP000075476">
    <property type="component" value="Unassembled WGS sequence"/>
</dbReference>
<organism evidence="1 2">
    <name type="scientific">Bacillus cereus</name>
    <dbReference type="NCBI Taxonomy" id="1396"/>
    <lineage>
        <taxon>Bacteria</taxon>
        <taxon>Bacillati</taxon>
        <taxon>Bacillota</taxon>
        <taxon>Bacilli</taxon>
        <taxon>Bacillales</taxon>
        <taxon>Bacillaceae</taxon>
        <taxon>Bacillus</taxon>
        <taxon>Bacillus cereus group</taxon>
    </lineage>
</organism>
<accession>A0A9X0SNF1</accession>
<evidence type="ECO:0000313" key="2">
    <source>
        <dbReference type="Proteomes" id="UP000075476"/>
    </source>
</evidence>
<protein>
    <submittedName>
        <fullName evidence="1">Uncharacterized protein</fullName>
    </submittedName>
</protein>
<comment type="caution">
    <text evidence="1">The sequence shown here is derived from an EMBL/GenBank/DDBJ whole genome shotgun (WGS) entry which is preliminary data.</text>
</comment>
<sequence>MKDYKDVYMLVSETIDGSYSQAGKIYTFTEGRAKELIKEGKGKEPYDYILNYWCEKSEQLLEDFQKERDAIRDSDRLTETAKTEDVQALVEKYDRQFATIQRLYEEEIKSRLEEAKKEAGISALKQQAQFDSDKVRREAGVIASDVIMTTSLKEAITYLEEKLEFIDIEVARELLSQFTTIKTHLDSLKSESTVDRVMASTRIRSLYDDLKRASSGEAQVEIDSKIGLYTALNDHRNDIAWEWRRKKLLMGLR</sequence>
<reference evidence="1 2" key="1">
    <citation type="submission" date="2015-12" db="EMBL/GenBank/DDBJ databases">
        <title>Bacillus cereus Group isolate.</title>
        <authorList>
            <person name="Kovac J."/>
        </authorList>
    </citation>
    <scope>NUCLEOTIDE SEQUENCE [LARGE SCALE GENOMIC DNA]</scope>
    <source>
        <strain evidence="1 2">FSL K6-0073</strain>
    </source>
</reference>
<dbReference type="RefSeq" id="WP_061663140.1">
    <property type="nucleotide sequence ID" value="NZ_LOMO01000037.1"/>
</dbReference>
<name>A0A9X0SNF1_BACCE</name>
<proteinExistence type="predicted"/>
<dbReference type="EMBL" id="LOMO01000037">
    <property type="protein sequence ID" value="KXY45049.1"/>
    <property type="molecule type" value="Genomic_DNA"/>
</dbReference>